<dbReference type="Proteomes" id="UP000675880">
    <property type="component" value="Unassembled WGS sequence"/>
</dbReference>
<dbReference type="EMBL" id="CAJNBJ010000020">
    <property type="protein sequence ID" value="CAE6796818.1"/>
    <property type="molecule type" value="Genomic_DNA"/>
</dbReference>
<gene>
    <name evidence="2" type="ORF">NSPZN2_70133</name>
</gene>
<evidence type="ECO:0000256" key="1">
    <source>
        <dbReference type="SAM" id="MobiDB-lite"/>
    </source>
</evidence>
<sequence>MNARRRASTSVGTWAYGLCGCLCVAIFSSGSNLAAAQEAKTLTRLHDPVIVKTGILTGLPTRDTARYRLYSVQDGHLLPIPFQFDERDGAGEIVFSDTDAKDEFQLDENDELVFMAKDTGDRLASELLPATSDAAVEIEVADPVNGERGWAYLVHYSAHVPPTSPVSYARFDPATNQARTSFYTIDYYPGRNFFTGLRIAPAAGGTDENMLERMKLRVHPTFSLLLSTWSPLFTEEDFSVRIDGVKNGPVRAIRRVRQSLNLGRYFPDMPGGTAYTYFYASSFTTPSIFSAPWLVLKALQDFQFTGVSEFRDGAGGMTYRDAVNPQPLAFSAQKNEAGAVTDKDHDWYVVGGKPGTYLQAFMIPEQWKEWGIVRGTVFRSQPSAVGYSLLNMTNLRKPGNYHMNMIFVILTRPYRTGDEVPPLAMLRHPLHINAKALRSQAEAKQRTSVAGSPKTATSPPGFAVGRGSGEEEGGMP</sequence>
<feature type="region of interest" description="Disordered" evidence="1">
    <location>
        <begin position="439"/>
        <end position="476"/>
    </location>
</feature>
<name>A0ABN7MBZ0_9BACT</name>
<reference evidence="2 3" key="1">
    <citation type="submission" date="2021-02" db="EMBL/GenBank/DDBJ databases">
        <authorList>
            <person name="Han P."/>
        </authorList>
    </citation>
    <scope>NUCLEOTIDE SEQUENCE [LARGE SCALE GENOMIC DNA]</scope>
    <source>
        <strain evidence="2">Candidatus Nitrospira sp. ZN2</strain>
    </source>
</reference>
<comment type="caution">
    <text evidence="2">The sequence shown here is derived from an EMBL/GenBank/DDBJ whole genome shotgun (WGS) entry which is preliminary data.</text>
</comment>
<organism evidence="2 3">
    <name type="scientific">Nitrospira defluvii</name>
    <dbReference type="NCBI Taxonomy" id="330214"/>
    <lineage>
        <taxon>Bacteria</taxon>
        <taxon>Pseudomonadati</taxon>
        <taxon>Nitrospirota</taxon>
        <taxon>Nitrospiria</taxon>
        <taxon>Nitrospirales</taxon>
        <taxon>Nitrospiraceae</taxon>
        <taxon>Nitrospira</taxon>
    </lineage>
</organism>
<dbReference type="RefSeq" id="WP_213044078.1">
    <property type="nucleotide sequence ID" value="NZ_CAJNBJ010000020.1"/>
</dbReference>
<dbReference type="PROSITE" id="PS51257">
    <property type="entry name" value="PROKAR_LIPOPROTEIN"/>
    <property type="match status" value="1"/>
</dbReference>
<accession>A0ABN7MBZ0</accession>
<proteinExistence type="predicted"/>
<evidence type="ECO:0000313" key="3">
    <source>
        <dbReference type="Proteomes" id="UP000675880"/>
    </source>
</evidence>
<protein>
    <submittedName>
        <fullName evidence="2">Uncharacterized protein</fullName>
    </submittedName>
</protein>
<keyword evidence="3" id="KW-1185">Reference proteome</keyword>
<evidence type="ECO:0000313" key="2">
    <source>
        <dbReference type="EMBL" id="CAE6796818.1"/>
    </source>
</evidence>
<feature type="compositionally biased region" description="Polar residues" evidence="1">
    <location>
        <begin position="446"/>
        <end position="458"/>
    </location>
</feature>